<dbReference type="SMART" id="SM00421">
    <property type="entry name" value="HTH_LUXR"/>
    <property type="match status" value="1"/>
</dbReference>
<evidence type="ECO:0000313" key="6">
    <source>
        <dbReference type="Proteomes" id="UP000623010"/>
    </source>
</evidence>
<dbReference type="PANTHER" id="PTHR44688">
    <property type="entry name" value="DNA-BINDING TRANSCRIPTIONAL ACTIVATOR DEVR_DOSR"/>
    <property type="match status" value="1"/>
</dbReference>
<dbReference type="Gene3D" id="3.40.50.2300">
    <property type="match status" value="1"/>
</dbReference>
<evidence type="ECO:0000313" key="5">
    <source>
        <dbReference type="EMBL" id="GGZ97723.1"/>
    </source>
</evidence>
<reference evidence="5" key="2">
    <citation type="submission" date="2020-09" db="EMBL/GenBank/DDBJ databases">
        <authorList>
            <person name="Sun Q."/>
            <person name="Ohkuma M."/>
        </authorList>
    </citation>
    <scope>NUCLEOTIDE SEQUENCE</scope>
    <source>
        <strain evidence="5">JCM 5016</strain>
    </source>
</reference>
<dbReference type="EMBL" id="BMWH01000017">
    <property type="protein sequence ID" value="GGZ97723.1"/>
    <property type="molecule type" value="Genomic_DNA"/>
</dbReference>
<organism evidence="5 6">
    <name type="scientific">Streptomyces echinoruber</name>
    <dbReference type="NCBI Taxonomy" id="68898"/>
    <lineage>
        <taxon>Bacteria</taxon>
        <taxon>Bacillati</taxon>
        <taxon>Actinomycetota</taxon>
        <taxon>Actinomycetes</taxon>
        <taxon>Kitasatosporales</taxon>
        <taxon>Streptomycetaceae</taxon>
        <taxon>Streptomyces</taxon>
    </lineage>
</organism>
<dbReference type="CDD" id="cd06170">
    <property type="entry name" value="LuxR_C_like"/>
    <property type="match status" value="1"/>
</dbReference>
<dbReference type="GO" id="GO:0006355">
    <property type="term" value="P:regulation of DNA-templated transcription"/>
    <property type="evidence" value="ECO:0007669"/>
    <property type="project" value="InterPro"/>
</dbReference>
<dbReference type="PROSITE" id="PS50043">
    <property type="entry name" value="HTH_LUXR_2"/>
    <property type="match status" value="1"/>
</dbReference>
<dbReference type="GO" id="GO:0003677">
    <property type="term" value="F:DNA binding"/>
    <property type="evidence" value="ECO:0007669"/>
    <property type="project" value="UniProtKB-KW"/>
</dbReference>
<evidence type="ECO:0000256" key="1">
    <source>
        <dbReference type="ARBA" id="ARBA00023015"/>
    </source>
</evidence>
<proteinExistence type="predicted"/>
<keyword evidence="3" id="KW-0804">Transcription</keyword>
<dbReference type="Proteomes" id="UP000623010">
    <property type="component" value="Unassembled WGS sequence"/>
</dbReference>
<reference evidence="5" key="1">
    <citation type="journal article" date="2014" name="Int. J. Syst. Evol. Microbiol.">
        <title>Complete genome sequence of Corynebacterium casei LMG S-19264T (=DSM 44701T), isolated from a smear-ripened cheese.</title>
        <authorList>
            <consortium name="US DOE Joint Genome Institute (JGI-PGF)"/>
            <person name="Walter F."/>
            <person name="Albersmeier A."/>
            <person name="Kalinowski J."/>
            <person name="Ruckert C."/>
        </authorList>
    </citation>
    <scope>NUCLEOTIDE SEQUENCE</scope>
    <source>
        <strain evidence="5">JCM 5016</strain>
    </source>
</reference>
<name>A0A918RH22_9ACTN</name>
<dbReference type="PANTHER" id="PTHR44688:SF16">
    <property type="entry name" value="DNA-BINDING TRANSCRIPTIONAL ACTIVATOR DEVR_DOSR"/>
    <property type="match status" value="1"/>
</dbReference>
<feature type="domain" description="HTH luxR-type" evidence="4">
    <location>
        <begin position="146"/>
        <end position="211"/>
    </location>
</feature>
<dbReference type="RefSeq" id="WP_190058914.1">
    <property type="nucleotide sequence ID" value="NZ_BMWH01000017.1"/>
</dbReference>
<dbReference type="InterPro" id="IPR016032">
    <property type="entry name" value="Sig_transdc_resp-reg_C-effctor"/>
</dbReference>
<comment type="caution">
    <text evidence="5">The sequence shown here is derived from an EMBL/GenBank/DDBJ whole genome shotgun (WGS) entry which is preliminary data.</text>
</comment>
<dbReference type="SUPFAM" id="SSF46894">
    <property type="entry name" value="C-terminal effector domain of the bipartite response regulators"/>
    <property type="match status" value="1"/>
</dbReference>
<dbReference type="PRINTS" id="PR00038">
    <property type="entry name" value="HTHLUXR"/>
</dbReference>
<accession>A0A918RH22</accession>
<sequence>MNHGGVTALVVVGNELLSHGVRSMLRSVPGVGSVWACPGAAEALPLLPAQRPGLVVCLAADEGTPALVRAAARQGARTLLLLDGPDLDAVDEDTALAADGFLIREEVTVDRLREAVHRVNAGDLPLPAGVARRLMTRSRHAPPPPRISRRISITPREEEVLHLLAEGLSNKQIARRIGITEHGIKRHVTNLLAKLNAPNRTLAVALALQEGLIGN</sequence>
<dbReference type="InterPro" id="IPR000792">
    <property type="entry name" value="Tscrpt_reg_LuxR_C"/>
</dbReference>
<evidence type="ECO:0000256" key="3">
    <source>
        <dbReference type="ARBA" id="ARBA00023163"/>
    </source>
</evidence>
<gene>
    <name evidence="5" type="ORF">GCM10010389_41190</name>
</gene>
<keyword evidence="2 5" id="KW-0238">DNA-binding</keyword>
<dbReference type="AlphaFoldDB" id="A0A918RH22"/>
<dbReference type="Pfam" id="PF00196">
    <property type="entry name" value="GerE"/>
    <property type="match status" value="1"/>
</dbReference>
<protein>
    <submittedName>
        <fullName evidence="5">DNA-binding response regulator</fullName>
    </submittedName>
</protein>
<evidence type="ECO:0000256" key="2">
    <source>
        <dbReference type="ARBA" id="ARBA00023125"/>
    </source>
</evidence>
<keyword evidence="6" id="KW-1185">Reference proteome</keyword>
<evidence type="ECO:0000259" key="4">
    <source>
        <dbReference type="PROSITE" id="PS50043"/>
    </source>
</evidence>
<keyword evidence="1" id="KW-0805">Transcription regulation</keyword>